<keyword evidence="11 15" id="KW-0175">Coiled coil</keyword>
<dbReference type="PANTHER" id="PTHR11584">
    <property type="entry name" value="SERINE/THREONINE PROTEIN KINASE"/>
    <property type="match status" value="1"/>
</dbReference>
<evidence type="ECO:0000256" key="10">
    <source>
        <dbReference type="ARBA" id="ARBA00022842"/>
    </source>
</evidence>
<evidence type="ECO:0000256" key="13">
    <source>
        <dbReference type="ARBA" id="ARBA00048329"/>
    </source>
</evidence>
<dbReference type="InterPro" id="IPR013761">
    <property type="entry name" value="SAM/pointed_sf"/>
</dbReference>
<dbReference type="InterPro" id="IPR000719">
    <property type="entry name" value="Prot_kinase_dom"/>
</dbReference>
<dbReference type="PANTHER" id="PTHR11584:SF391">
    <property type="entry name" value="MITOGEN-ACTIVATED PROTEIN KINASE KINASE KINASE 6"/>
    <property type="match status" value="1"/>
</dbReference>
<name>A0A6P3VSN3_CLUHA</name>
<feature type="region of interest" description="Disordered" evidence="16">
    <location>
        <begin position="952"/>
        <end position="977"/>
    </location>
</feature>
<keyword evidence="7 14" id="KW-0547">Nucleotide-binding</keyword>
<dbReference type="InterPro" id="IPR046872">
    <property type="entry name" value="DRHyd-ASK"/>
</dbReference>
<dbReference type="PROSITE" id="PS00108">
    <property type="entry name" value="PROTEIN_KINASE_ST"/>
    <property type="match status" value="1"/>
</dbReference>
<evidence type="ECO:0000256" key="15">
    <source>
        <dbReference type="SAM" id="Coils"/>
    </source>
</evidence>
<dbReference type="RefSeq" id="XP_012680092.2">
    <property type="nucleotide sequence ID" value="XM_012824638.2"/>
</dbReference>
<dbReference type="Pfam" id="PF13281">
    <property type="entry name" value="MAP3K_TRAF_bd"/>
    <property type="match status" value="1"/>
</dbReference>
<evidence type="ECO:0000256" key="1">
    <source>
        <dbReference type="ARBA" id="ARBA00001946"/>
    </source>
</evidence>
<keyword evidence="5" id="KW-0808">Transferase</keyword>
<feature type="domain" description="Protein kinase" evidence="17">
    <location>
        <begin position="632"/>
        <end position="890"/>
    </location>
</feature>
<protein>
    <recommendedName>
        <fullName evidence="3">mitogen-activated protein kinase kinase kinase</fullName>
        <ecNumber evidence="3">2.7.11.25</ecNumber>
    </recommendedName>
</protein>
<dbReference type="CDD" id="cd06624">
    <property type="entry name" value="STKc_ASK"/>
    <property type="match status" value="1"/>
</dbReference>
<evidence type="ECO:0000256" key="5">
    <source>
        <dbReference type="ARBA" id="ARBA00022679"/>
    </source>
</evidence>
<evidence type="ECO:0000256" key="7">
    <source>
        <dbReference type="ARBA" id="ARBA00022741"/>
    </source>
</evidence>
<dbReference type="Gene3D" id="3.30.200.20">
    <property type="entry name" value="Phosphorylase Kinase, domain 1"/>
    <property type="match status" value="1"/>
</dbReference>
<evidence type="ECO:0000256" key="14">
    <source>
        <dbReference type="PROSITE-ProRule" id="PRU10141"/>
    </source>
</evidence>
<evidence type="ECO:0000256" key="16">
    <source>
        <dbReference type="SAM" id="MobiDB-lite"/>
    </source>
</evidence>
<dbReference type="EC" id="2.7.11.25" evidence="3"/>
<evidence type="ECO:0000256" key="8">
    <source>
        <dbReference type="ARBA" id="ARBA00022777"/>
    </source>
</evidence>
<sequence>MYTSERRRMSLHEIKRKDPVRVSAGSLWQDPLACIELSNTSGKNIISPRSRTRALAVIHIAIEHASVPQTQENLSLKCLKEACADTHAVLKTIPFERIALGTTDVLDNFYNADVAVVEMSDSFCQPSLFYHLGVRESFSMTNNIILYCNKQENDLQALKEQCGSYTFIPYMVSPQGKVFATDASTMKGIQELMQPSFKLEPLLTPLVDRLVQILDNVQIHASEYFRESIQREIRLARERFTGQTLSQELGRIQKRLDTVELLSPDIVVNLLLSYRDVQDYDAMIILVETLNNLPTCRVAAQQNIQFHYIFALNRRNCPGDRAKALAVILPIVESVVKVASDVYCLCGRIYKDTFMSSAFTDAHSRDQACYWYGRAFEAEPTLHSGINSIVLLMAAGHQYDTSAELRKIGVTLSSLLGRKGSLEKMQNYWDVGFYLGASILTNEHKKVIEASEKLYRLKAPIWYVASIMETFILYKQFAKPPEVKHPKQETVDFWMELMVQACKPTVSTARCPVLILEPSKVFQPTIVSVSEEDVSRTVQLQHVTPLMKGLHKWTFPASAIRGVSVSKFDERSCFLYVHYNSDDFQLCFPSDTHCMGFCELVNSLRQQAVAPVEEPSPLSGGVLEYIYETSENSDKVVLGKGTYGVVYAGRDLSNQVRIAIKEIPEKDSTYSQPLHEEIALHKRLKHRNIVQYLGSVSEDGFIKIFMEEVPGGSLSSLLRSKWGPLKDNEATVVFYTKQILEGLKYLHDNQIVHRDIKGDNVLINTYSGVLKISDFGTSKRLAGINPCTETFTGTLQYMAPEIIDQGPRGYGKPADIWSLGCTIIEMATGKTPFHELGSPQAAMFKVGMFKIHPKVPECMSDEAKGFLVSSFEPDPDNRATASELLKDTFLTASPRKRVKPEPIQKETAADYHRSMSVPIWVHVEDVDAEPTDLSCSLDLRRTMPVLRMDDIAESPPNTSGFLPVPEEPAGDLSSPSGSGENLGLFLLRKDSERRATLHRVLTEYNDSVVRNIQDTLPQSDNPSFNVEHISELIGCLRENIRSPDRKHLTNSLLKLRSTLLNAAVSLKNLQVVLFSFQDAVKKVLRQQQVKPHWMFALDNLLRKAVQDAITVLLPELKLQLQSSFEMDESPGSPDVEPQTPTTTDAQQDIPASPLEEDPVWESAASSCRLTELQSGSSPLARELSQLRLETRRLLTQLSEKEREYQELLRDMVQNKQKQIDAIRDRRASASSEASSENTGLVRWLRSVPVDQDSIDTLVSHKFTLECLLHTASRDDLKYCNIKGGMLCRIWAAVSKQRQSRLSTHTEEGEDTLL</sequence>
<proteinExistence type="inferred from homology"/>
<keyword evidence="10" id="KW-0460">Magnesium</keyword>
<dbReference type="GO" id="GO:0046872">
    <property type="term" value="F:metal ion binding"/>
    <property type="evidence" value="ECO:0007669"/>
    <property type="project" value="UniProtKB-KW"/>
</dbReference>
<evidence type="ECO:0000256" key="9">
    <source>
        <dbReference type="ARBA" id="ARBA00022840"/>
    </source>
</evidence>
<dbReference type="FunFam" id="1.10.510.10:FF:000054">
    <property type="entry name" value="Mitogen-activated protein kinase kinase kinase 5"/>
    <property type="match status" value="1"/>
</dbReference>
<dbReference type="InterPro" id="IPR017441">
    <property type="entry name" value="Protein_kinase_ATP_BS"/>
</dbReference>
<evidence type="ECO:0000256" key="6">
    <source>
        <dbReference type="ARBA" id="ARBA00022723"/>
    </source>
</evidence>
<evidence type="ECO:0000256" key="11">
    <source>
        <dbReference type="ARBA" id="ARBA00023054"/>
    </source>
</evidence>
<dbReference type="InterPro" id="IPR011009">
    <property type="entry name" value="Kinase-like_dom_sf"/>
</dbReference>
<evidence type="ECO:0000256" key="3">
    <source>
        <dbReference type="ARBA" id="ARBA00012406"/>
    </source>
</evidence>
<dbReference type="GeneID" id="105897682"/>
<accession>A0A6P3VSN3</accession>
<feature type="compositionally biased region" description="Low complexity" evidence="16">
    <location>
        <begin position="1137"/>
        <end position="1148"/>
    </location>
</feature>
<comment type="catalytic activity">
    <reaction evidence="13">
        <text>L-seryl-[protein] + ATP = O-phospho-L-seryl-[protein] + ADP + H(+)</text>
        <dbReference type="Rhea" id="RHEA:17989"/>
        <dbReference type="Rhea" id="RHEA-COMP:9863"/>
        <dbReference type="Rhea" id="RHEA-COMP:11604"/>
        <dbReference type="ChEBI" id="CHEBI:15378"/>
        <dbReference type="ChEBI" id="CHEBI:29999"/>
        <dbReference type="ChEBI" id="CHEBI:30616"/>
        <dbReference type="ChEBI" id="CHEBI:83421"/>
        <dbReference type="ChEBI" id="CHEBI:456216"/>
        <dbReference type="EC" id="2.7.11.25"/>
    </reaction>
</comment>
<dbReference type="InterPro" id="IPR043969">
    <property type="entry name" value="MAP3K_PH"/>
</dbReference>
<feature type="coiled-coil region" evidence="15">
    <location>
        <begin position="1183"/>
        <end position="1232"/>
    </location>
</feature>
<organism evidence="18 19">
    <name type="scientific">Clupea harengus</name>
    <name type="common">Atlantic herring</name>
    <dbReference type="NCBI Taxonomy" id="7950"/>
    <lineage>
        <taxon>Eukaryota</taxon>
        <taxon>Metazoa</taxon>
        <taxon>Chordata</taxon>
        <taxon>Craniata</taxon>
        <taxon>Vertebrata</taxon>
        <taxon>Euteleostomi</taxon>
        <taxon>Actinopterygii</taxon>
        <taxon>Neopterygii</taxon>
        <taxon>Teleostei</taxon>
        <taxon>Clupei</taxon>
        <taxon>Clupeiformes</taxon>
        <taxon>Clupeoidei</taxon>
        <taxon>Clupeidae</taxon>
        <taxon>Clupea</taxon>
    </lineage>
</organism>
<dbReference type="KEGG" id="char:105897682"/>
<dbReference type="SMART" id="SM00220">
    <property type="entry name" value="S_TKc"/>
    <property type="match status" value="1"/>
</dbReference>
<feature type="region of interest" description="Disordered" evidence="16">
    <location>
        <begin position="1125"/>
        <end position="1157"/>
    </location>
</feature>
<comment type="similarity">
    <text evidence="2">Belongs to the protein kinase superfamily. STE Ser/Thr protein kinase family. MAP kinase kinase kinase subfamily.</text>
</comment>
<dbReference type="SUPFAM" id="SSF56112">
    <property type="entry name" value="Protein kinase-like (PK-like)"/>
    <property type="match status" value="1"/>
</dbReference>
<comment type="cofactor">
    <cofactor evidence="1">
        <name>Mg(2+)</name>
        <dbReference type="ChEBI" id="CHEBI:18420"/>
    </cofactor>
</comment>
<evidence type="ECO:0000259" key="17">
    <source>
        <dbReference type="PROSITE" id="PS50011"/>
    </source>
</evidence>
<evidence type="ECO:0000256" key="2">
    <source>
        <dbReference type="ARBA" id="ARBA00006529"/>
    </source>
</evidence>
<dbReference type="InterPro" id="IPR025136">
    <property type="entry name" value="MAP3K_TRAF-bd"/>
</dbReference>
<comment type="catalytic activity">
    <reaction evidence="12">
        <text>L-threonyl-[protein] + ATP = O-phospho-L-threonyl-[protein] + ADP + H(+)</text>
        <dbReference type="Rhea" id="RHEA:46608"/>
        <dbReference type="Rhea" id="RHEA-COMP:11060"/>
        <dbReference type="Rhea" id="RHEA-COMP:11605"/>
        <dbReference type="ChEBI" id="CHEBI:15378"/>
        <dbReference type="ChEBI" id="CHEBI:30013"/>
        <dbReference type="ChEBI" id="CHEBI:30616"/>
        <dbReference type="ChEBI" id="CHEBI:61977"/>
        <dbReference type="ChEBI" id="CHEBI:456216"/>
        <dbReference type="EC" id="2.7.11.25"/>
    </reaction>
</comment>
<dbReference type="PROSITE" id="PS50011">
    <property type="entry name" value="PROTEIN_KINASE_DOM"/>
    <property type="match status" value="1"/>
</dbReference>
<gene>
    <name evidence="19" type="primary">si:ch211-1i11.3</name>
</gene>
<dbReference type="Pfam" id="PF00069">
    <property type="entry name" value="Pkinase"/>
    <property type="match status" value="1"/>
</dbReference>
<dbReference type="Pfam" id="PF19039">
    <property type="entry name" value="ASK_PH"/>
    <property type="match status" value="1"/>
</dbReference>
<dbReference type="InterPro" id="IPR046873">
    <property type="entry name" value="HisK-N-like"/>
</dbReference>
<dbReference type="Pfam" id="PF20309">
    <property type="entry name" value="DRHyd-ASK"/>
    <property type="match status" value="1"/>
</dbReference>
<evidence type="ECO:0000313" key="18">
    <source>
        <dbReference type="Proteomes" id="UP000515152"/>
    </source>
</evidence>
<dbReference type="Pfam" id="PF20302">
    <property type="entry name" value="HisK-N-like"/>
    <property type="match status" value="1"/>
</dbReference>
<keyword evidence="6" id="KW-0479">Metal-binding</keyword>
<reference evidence="19" key="1">
    <citation type="submission" date="2025-08" db="UniProtKB">
        <authorList>
            <consortium name="RefSeq"/>
        </authorList>
    </citation>
    <scope>IDENTIFICATION</scope>
</reference>
<keyword evidence="4" id="KW-0723">Serine/threonine-protein kinase</keyword>
<dbReference type="GO" id="GO:0004709">
    <property type="term" value="F:MAP kinase kinase kinase activity"/>
    <property type="evidence" value="ECO:0007669"/>
    <property type="project" value="UniProtKB-EC"/>
</dbReference>
<dbReference type="InterPro" id="IPR008271">
    <property type="entry name" value="Ser/Thr_kinase_AS"/>
</dbReference>
<dbReference type="OrthoDB" id="275301at2759"/>
<evidence type="ECO:0000256" key="4">
    <source>
        <dbReference type="ARBA" id="ARBA00022527"/>
    </source>
</evidence>
<dbReference type="GO" id="GO:0005524">
    <property type="term" value="F:ATP binding"/>
    <property type="evidence" value="ECO:0007669"/>
    <property type="project" value="UniProtKB-UniRule"/>
</dbReference>
<keyword evidence="8 19" id="KW-0418">Kinase</keyword>
<dbReference type="FunFam" id="3.30.200.20:FF:000067">
    <property type="entry name" value="Mitogen-activated protein kinase kinase kinase 5"/>
    <property type="match status" value="1"/>
</dbReference>
<dbReference type="Proteomes" id="UP000515152">
    <property type="component" value="Chromosome 11"/>
</dbReference>
<dbReference type="GO" id="GO:0033554">
    <property type="term" value="P:cellular response to stress"/>
    <property type="evidence" value="ECO:0007669"/>
    <property type="project" value="TreeGrafter"/>
</dbReference>
<evidence type="ECO:0000256" key="12">
    <source>
        <dbReference type="ARBA" id="ARBA00047559"/>
    </source>
</evidence>
<feature type="binding site" evidence="14">
    <location>
        <position position="661"/>
    </location>
    <ligand>
        <name>ATP</name>
        <dbReference type="ChEBI" id="CHEBI:30616"/>
    </ligand>
</feature>
<dbReference type="SUPFAM" id="SSF47769">
    <property type="entry name" value="SAM/Pointed domain"/>
    <property type="match status" value="1"/>
</dbReference>
<keyword evidence="18" id="KW-1185">Reference proteome</keyword>
<evidence type="ECO:0000313" key="19">
    <source>
        <dbReference type="RefSeq" id="XP_012680092.2"/>
    </source>
</evidence>
<keyword evidence="9 14" id="KW-0067">ATP-binding</keyword>
<dbReference type="PROSITE" id="PS00107">
    <property type="entry name" value="PROTEIN_KINASE_ATP"/>
    <property type="match status" value="1"/>
</dbReference>
<dbReference type="Gene3D" id="1.10.510.10">
    <property type="entry name" value="Transferase(Phosphotransferase) domain 1"/>
    <property type="match status" value="1"/>
</dbReference>